<dbReference type="InterPro" id="IPR022645">
    <property type="entry name" value="SecD/SecF_bac"/>
</dbReference>
<feature type="domain" description="Protein export membrane protein SecD/SecF C-terminal" evidence="13">
    <location>
        <begin position="117"/>
        <end position="294"/>
    </location>
</feature>
<dbReference type="InterPro" id="IPR022646">
    <property type="entry name" value="SecD/SecF_CS"/>
</dbReference>
<keyword evidence="8 12" id="KW-0472">Membrane</keyword>
<dbReference type="HAMAP" id="MF_01464_B">
    <property type="entry name" value="SecF_B"/>
    <property type="match status" value="1"/>
</dbReference>
<comment type="caution">
    <text evidence="14">The sequence shown here is derived from an EMBL/GenBank/DDBJ whole genome shotgun (WGS) entry which is preliminary data.</text>
</comment>
<evidence type="ECO:0000256" key="11">
    <source>
        <dbReference type="ARBA" id="ARBA00061053"/>
    </source>
</evidence>
<dbReference type="OrthoDB" id="9774769at2"/>
<name>A0A3D9HQ52_9PROT</name>
<evidence type="ECO:0000256" key="4">
    <source>
        <dbReference type="ARBA" id="ARBA00022692"/>
    </source>
</evidence>
<evidence type="ECO:0000256" key="5">
    <source>
        <dbReference type="ARBA" id="ARBA00022927"/>
    </source>
</evidence>
<comment type="subcellular location">
    <subcellularLocation>
        <location evidence="1 12">Cell membrane</location>
        <topology evidence="1 12">Multi-pass membrane protein</topology>
    </subcellularLocation>
</comment>
<comment type="similarity">
    <text evidence="10">In the C-terminal section; belongs to the SecD/SecF family. SecF subfamily.</text>
</comment>
<evidence type="ECO:0000256" key="8">
    <source>
        <dbReference type="ARBA" id="ARBA00023136"/>
    </source>
</evidence>
<dbReference type="InterPro" id="IPR055344">
    <property type="entry name" value="SecD_SecF_C_bact"/>
</dbReference>
<dbReference type="InterPro" id="IPR048634">
    <property type="entry name" value="SecD_SecF_C"/>
</dbReference>
<evidence type="ECO:0000256" key="9">
    <source>
        <dbReference type="ARBA" id="ARBA00059018"/>
    </source>
</evidence>
<keyword evidence="3 12" id="KW-1003">Cell membrane</keyword>
<dbReference type="RefSeq" id="WP_115936826.1">
    <property type="nucleotide sequence ID" value="NZ_QRDW01000004.1"/>
</dbReference>
<sequence>MKLLKLIPDTPKIDFTGKRVIAFAFSVLLVLGSLGLFFGKGLNLGIDFLGGIQIEIQTEGPADISAIRSTVGGLDLGDVSIQEFGETDNVLIRIQEQAGGEESVQAAIEKVKAALGDTVKEYRRTESVGPTVGAELQEAALWAVVSAVGAILIYIWFRFEWQFGVAAVIALTHDVITTIGLFSLLQLDFNLATIAALLTIAGYSINDTVVVFDRVRENMRKYKKMELAELFNLSVNQTLSRTLITSVTTMLALVALGVFGGEVLRGFSIALIWGVLIGTYSSIALAVPVLLYMNPDRGEEEDSETNGAEAQA</sequence>
<keyword evidence="4 12" id="KW-0812">Transmembrane</keyword>
<keyword evidence="5 12" id="KW-0653">Protein transport</keyword>
<feature type="transmembrane region" description="Helical" evidence="12">
    <location>
        <begin position="20"/>
        <end position="39"/>
    </location>
</feature>
<evidence type="ECO:0000259" key="13">
    <source>
        <dbReference type="Pfam" id="PF02355"/>
    </source>
</evidence>
<keyword evidence="2 12" id="KW-0813">Transport</keyword>
<dbReference type="AlphaFoldDB" id="A0A3D9HQ52"/>
<dbReference type="PANTHER" id="PTHR30081:SF8">
    <property type="entry name" value="PROTEIN TRANSLOCASE SUBUNIT SECF"/>
    <property type="match status" value="1"/>
</dbReference>
<comment type="function">
    <text evidence="9 12">Part of the Sec protein translocase complex. Interacts with the SecYEG preprotein conducting channel. SecDF uses the proton motive force (PMF) to complete protein translocation after the ATP-dependent function of SecA.</text>
</comment>
<evidence type="ECO:0000256" key="12">
    <source>
        <dbReference type="HAMAP-Rule" id="MF_01464"/>
    </source>
</evidence>
<keyword evidence="6 12" id="KW-1133">Transmembrane helix</keyword>
<reference evidence="14 15" key="1">
    <citation type="submission" date="2018-07" db="EMBL/GenBank/DDBJ databases">
        <title>Genomic Encyclopedia of Type Strains, Phase III (KMG-III): the genomes of soil and plant-associated and newly described type strains.</title>
        <authorList>
            <person name="Whitman W."/>
        </authorList>
    </citation>
    <scope>NUCLEOTIDE SEQUENCE [LARGE SCALE GENOMIC DNA]</scope>
    <source>
        <strain evidence="14 15">CECT 8488</strain>
    </source>
</reference>
<dbReference type="FunFam" id="1.20.1640.10:FF:000024">
    <property type="entry name" value="Multifunctional fusion protein"/>
    <property type="match status" value="1"/>
</dbReference>
<comment type="similarity">
    <text evidence="11">In the N-terminal section; belongs to the SecD/SecF family. SecD subfamily.</text>
</comment>
<evidence type="ECO:0000256" key="10">
    <source>
        <dbReference type="ARBA" id="ARBA00060856"/>
    </source>
</evidence>
<dbReference type="GO" id="GO:0005886">
    <property type="term" value="C:plasma membrane"/>
    <property type="evidence" value="ECO:0007669"/>
    <property type="project" value="UniProtKB-SubCell"/>
</dbReference>
<dbReference type="PRINTS" id="PR01755">
    <property type="entry name" value="SECFTRNLCASE"/>
</dbReference>
<organism evidence="14 15">
    <name type="scientific">Aestuariispira insulae</name>
    <dbReference type="NCBI Taxonomy" id="1461337"/>
    <lineage>
        <taxon>Bacteria</taxon>
        <taxon>Pseudomonadati</taxon>
        <taxon>Pseudomonadota</taxon>
        <taxon>Alphaproteobacteria</taxon>
        <taxon>Rhodospirillales</taxon>
        <taxon>Kiloniellaceae</taxon>
        <taxon>Aestuariispira</taxon>
    </lineage>
</organism>
<dbReference type="GO" id="GO:0065002">
    <property type="term" value="P:intracellular protein transmembrane transport"/>
    <property type="evidence" value="ECO:0007669"/>
    <property type="project" value="UniProtKB-UniRule"/>
</dbReference>
<dbReference type="GO" id="GO:0006605">
    <property type="term" value="P:protein targeting"/>
    <property type="evidence" value="ECO:0007669"/>
    <property type="project" value="UniProtKB-UniRule"/>
</dbReference>
<dbReference type="PANTHER" id="PTHR30081">
    <property type="entry name" value="PROTEIN-EXPORT MEMBRANE PROTEIN SEC"/>
    <property type="match status" value="1"/>
</dbReference>
<comment type="subunit">
    <text evidence="12">Forms a complex with SecD. Part of the essential Sec protein translocation apparatus which comprises SecA, SecYEG and auxiliary proteins SecDF-YajC and YidC.</text>
</comment>
<dbReference type="GO" id="GO:0015450">
    <property type="term" value="F:protein-transporting ATPase activity"/>
    <property type="evidence" value="ECO:0007669"/>
    <property type="project" value="InterPro"/>
</dbReference>
<evidence type="ECO:0000256" key="1">
    <source>
        <dbReference type="ARBA" id="ARBA00004651"/>
    </source>
</evidence>
<dbReference type="Pfam" id="PF02355">
    <property type="entry name" value="SecD_SecF_C"/>
    <property type="match status" value="1"/>
</dbReference>
<accession>A0A3D9HQ52</accession>
<dbReference type="NCBIfam" id="TIGR00966">
    <property type="entry name" value="transloc_SecF"/>
    <property type="match status" value="1"/>
</dbReference>
<dbReference type="InterPro" id="IPR022813">
    <property type="entry name" value="SecD/SecF_arch_bac"/>
</dbReference>
<feature type="transmembrane region" description="Helical" evidence="12">
    <location>
        <begin position="243"/>
        <end position="261"/>
    </location>
</feature>
<comment type="similarity">
    <text evidence="12">Belongs to the SecD/SecF family. SecF subfamily.</text>
</comment>
<dbReference type="Proteomes" id="UP000256845">
    <property type="component" value="Unassembled WGS sequence"/>
</dbReference>
<dbReference type="NCBIfam" id="TIGR00916">
    <property type="entry name" value="2A0604s01"/>
    <property type="match status" value="1"/>
</dbReference>
<dbReference type="GO" id="GO:0043952">
    <property type="term" value="P:protein transport by the Sec complex"/>
    <property type="evidence" value="ECO:0007669"/>
    <property type="project" value="UniProtKB-UniRule"/>
</dbReference>
<keyword evidence="7 12" id="KW-0811">Translocation</keyword>
<evidence type="ECO:0000313" key="14">
    <source>
        <dbReference type="EMBL" id="RED51046.1"/>
    </source>
</evidence>
<feature type="transmembrane region" description="Helical" evidence="12">
    <location>
        <begin position="267"/>
        <end position="293"/>
    </location>
</feature>
<evidence type="ECO:0000256" key="3">
    <source>
        <dbReference type="ARBA" id="ARBA00022475"/>
    </source>
</evidence>
<feature type="transmembrane region" description="Helical" evidence="12">
    <location>
        <begin position="164"/>
        <end position="185"/>
    </location>
</feature>
<feature type="transmembrane region" description="Helical" evidence="12">
    <location>
        <begin position="191"/>
        <end position="215"/>
    </location>
</feature>
<dbReference type="Pfam" id="PF07549">
    <property type="entry name" value="Sec_GG"/>
    <property type="match status" value="1"/>
</dbReference>
<feature type="transmembrane region" description="Helical" evidence="12">
    <location>
        <begin position="139"/>
        <end position="157"/>
    </location>
</feature>
<proteinExistence type="inferred from homology"/>
<dbReference type="Gene3D" id="1.20.1640.10">
    <property type="entry name" value="Multidrug efflux transporter AcrB transmembrane domain"/>
    <property type="match status" value="1"/>
</dbReference>
<keyword evidence="15" id="KW-1185">Reference proteome</keyword>
<protein>
    <recommendedName>
        <fullName evidence="12">Protein-export membrane protein SecF</fullName>
    </recommendedName>
</protein>
<dbReference type="EMBL" id="QRDW01000004">
    <property type="protein sequence ID" value="RED51046.1"/>
    <property type="molecule type" value="Genomic_DNA"/>
</dbReference>
<evidence type="ECO:0000313" key="15">
    <source>
        <dbReference type="Proteomes" id="UP000256845"/>
    </source>
</evidence>
<gene>
    <name evidence="12" type="primary">secF</name>
    <name evidence="14" type="ORF">DFP90_104324</name>
</gene>
<evidence type="ECO:0000256" key="7">
    <source>
        <dbReference type="ARBA" id="ARBA00023010"/>
    </source>
</evidence>
<dbReference type="SUPFAM" id="SSF82866">
    <property type="entry name" value="Multidrug efflux transporter AcrB transmembrane domain"/>
    <property type="match status" value="1"/>
</dbReference>
<evidence type="ECO:0000256" key="6">
    <source>
        <dbReference type="ARBA" id="ARBA00022989"/>
    </source>
</evidence>
<evidence type="ECO:0000256" key="2">
    <source>
        <dbReference type="ARBA" id="ARBA00022448"/>
    </source>
</evidence>
<dbReference type="InterPro" id="IPR005665">
    <property type="entry name" value="SecF_bac"/>
</dbReference>